<organism evidence="2 3">
    <name type="scientific">Dyadobacter luteus</name>
    <dbReference type="NCBI Taxonomy" id="2259619"/>
    <lineage>
        <taxon>Bacteria</taxon>
        <taxon>Pseudomonadati</taxon>
        <taxon>Bacteroidota</taxon>
        <taxon>Cytophagia</taxon>
        <taxon>Cytophagales</taxon>
        <taxon>Spirosomataceae</taxon>
        <taxon>Dyadobacter</taxon>
    </lineage>
</organism>
<protein>
    <recommendedName>
        <fullName evidence="4">Copper chaperone NosL</fullName>
    </recommendedName>
</protein>
<keyword evidence="3" id="KW-1185">Reference proteome</keyword>
<dbReference type="EMBL" id="QNUL01000003">
    <property type="protein sequence ID" value="REA63080.1"/>
    <property type="molecule type" value="Genomic_DNA"/>
</dbReference>
<dbReference type="Pfam" id="PF05573">
    <property type="entry name" value="NosL"/>
    <property type="match status" value="1"/>
</dbReference>
<dbReference type="RefSeq" id="WP_115829669.1">
    <property type="nucleotide sequence ID" value="NZ_QNUL01000003.1"/>
</dbReference>
<feature type="transmembrane region" description="Helical" evidence="1">
    <location>
        <begin position="12"/>
        <end position="30"/>
    </location>
</feature>
<proteinExistence type="predicted"/>
<evidence type="ECO:0000313" key="2">
    <source>
        <dbReference type="EMBL" id="REA63080.1"/>
    </source>
</evidence>
<evidence type="ECO:0000313" key="3">
    <source>
        <dbReference type="Proteomes" id="UP000256373"/>
    </source>
</evidence>
<evidence type="ECO:0000256" key="1">
    <source>
        <dbReference type="SAM" id="Phobius"/>
    </source>
</evidence>
<keyword evidence="1" id="KW-1133">Transmembrane helix</keyword>
<dbReference type="InterPro" id="IPR008719">
    <property type="entry name" value="N2O_reductase_NosL"/>
</dbReference>
<evidence type="ECO:0008006" key="4">
    <source>
        <dbReference type="Google" id="ProtNLM"/>
    </source>
</evidence>
<dbReference type="AlphaFoldDB" id="A0A3D8YFJ1"/>
<feature type="transmembrane region" description="Helical" evidence="1">
    <location>
        <begin position="160"/>
        <end position="185"/>
    </location>
</feature>
<dbReference type="OrthoDB" id="9809859at2"/>
<keyword evidence="1" id="KW-0812">Transmembrane</keyword>
<dbReference type="Proteomes" id="UP000256373">
    <property type="component" value="Unassembled WGS sequence"/>
</dbReference>
<dbReference type="SUPFAM" id="SSF160387">
    <property type="entry name" value="NosL/MerB-like"/>
    <property type="match status" value="1"/>
</dbReference>
<accession>A0A3D8YFJ1</accession>
<comment type="caution">
    <text evidence="2">The sequence shown here is derived from an EMBL/GenBank/DDBJ whole genome shotgun (WGS) entry which is preliminary data.</text>
</comment>
<feature type="transmembrane region" description="Helical" evidence="1">
    <location>
        <begin position="81"/>
        <end position="99"/>
    </location>
</feature>
<gene>
    <name evidence="2" type="ORF">DSL64_05535</name>
</gene>
<keyword evidence="1" id="KW-0472">Membrane</keyword>
<reference evidence="2 3" key="1">
    <citation type="submission" date="2018-07" db="EMBL/GenBank/DDBJ databases">
        <title>Dyadobacter roseus sp. nov., isolated from rose rhizosphere soil.</title>
        <authorList>
            <person name="Chen L."/>
        </authorList>
    </citation>
    <scope>NUCLEOTIDE SEQUENCE [LARGE SCALE GENOMIC DNA]</scope>
    <source>
        <strain evidence="2 3">RS19</strain>
    </source>
</reference>
<name>A0A3D8YFJ1_9BACT</name>
<sequence>MKANQMLGFHRILLVFCGIALLLVNYFPIWRIELDAPQYPEGLELLIFSNKLAGNVDIINGLNHYIGMKTLHTNDFIEFSVLPYLVIFFAAAFVLAGVWGKRWSGYIVLVLFAMFGVAAMVDFWLWEYDYGHNLSPDAAIKVPGMSYQPPLIGFKQLLNFGAYSIPAAGGWIFIMTGVVAAYCMVSEWLATRKALTISHTARLVLSTLTLYAGLSIAQSCGPRGAEPIRAGVDACAHCKMTISDLRFGCEFTSKKGRAFKFDDLQCMTSFVKQDGVSKAEIETFYLPDFTTNELSEAHQMHILHSEDLRSPMGGNYATFKMKADLKNAQEKFFGEVVKWEDLSK</sequence>
<feature type="transmembrane region" description="Helical" evidence="1">
    <location>
        <begin position="106"/>
        <end position="126"/>
    </location>
</feature>